<dbReference type="SUPFAM" id="SSF54523">
    <property type="entry name" value="Pili subunits"/>
    <property type="match status" value="1"/>
</dbReference>
<name>A0ABV8RKU7_9SPHN</name>
<feature type="domain" description="Trimeric autotransporter adhesin YadA-like head" evidence="1">
    <location>
        <begin position="421"/>
        <end position="447"/>
    </location>
</feature>
<feature type="domain" description="Trimeric autotransporter adhesin YadA-like head" evidence="1">
    <location>
        <begin position="353"/>
        <end position="377"/>
    </location>
</feature>
<dbReference type="RefSeq" id="WP_379537479.1">
    <property type="nucleotide sequence ID" value="NZ_JBHSDR010000003.1"/>
</dbReference>
<proteinExistence type="predicted"/>
<evidence type="ECO:0000313" key="2">
    <source>
        <dbReference type="EMBL" id="MFC4294006.1"/>
    </source>
</evidence>
<dbReference type="Gene3D" id="2.150.10.10">
    <property type="entry name" value="Serralysin-like metalloprotease, C-terminal"/>
    <property type="match status" value="2"/>
</dbReference>
<keyword evidence="3" id="KW-1185">Reference proteome</keyword>
<feature type="domain" description="Trimeric autotransporter adhesin YadA-like head" evidence="1">
    <location>
        <begin position="393"/>
        <end position="418"/>
    </location>
</feature>
<dbReference type="InterPro" id="IPR045584">
    <property type="entry name" value="Pilin-like"/>
</dbReference>
<reference evidence="3" key="1">
    <citation type="journal article" date="2019" name="Int. J. Syst. Evol. Microbiol.">
        <title>The Global Catalogue of Microorganisms (GCM) 10K type strain sequencing project: providing services to taxonomists for standard genome sequencing and annotation.</title>
        <authorList>
            <consortium name="The Broad Institute Genomics Platform"/>
            <consortium name="The Broad Institute Genome Sequencing Center for Infectious Disease"/>
            <person name="Wu L."/>
            <person name="Ma J."/>
        </authorList>
    </citation>
    <scope>NUCLEOTIDE SEQUENCE [LARGE SCALE GENOMIC DNA]</scope>
    <source>
        <strain evidence="3">CGMCC 1.12989</strain>
    </source>
</reference>
<dbReference type="InterPro" id="IPR011049">
    <property type="entry name" value="Serralysin-like_metalloprot_C"/>
</dbReference>
<sequence>MSFLPKAYSASPECNPVAGTSLCSTTEGVVIVGNLEVDASIFNETDLPDDAVVVTSGSGHLDRGVVINGTGNSLSALDVTKDTFSGSFARFVGPDGRPITQVGSGGQIETVAWVTISGVVSEAGPNRTFLPPTDRPYMLGVWSDVYGPTAVFRSNQYGGPTGDSWPISVISGAGREKLRIDDGGNILLGDVSGNTVTGERLQLSLGRRGDTGLLLRANAGGAPAHFLVESGGWYGALNEVGEEVQILRLGGSSIKLGNGSGSIDLLSDSVRLQGSLVLGAVGGSVAGQAGSIGYCRDCGPGGAVLYSDGSKWVQLGGNTPAGLAAVATGPGVVAAQAAGTAAIAVGSAASAANEHALALGSNANASGYGASAVGMDSQSTGYQSAAMGVLARALGDRSVAIGRAAAASGNQSTALGALANASAANATAVGGEAKANAAGAAAIGARAAASGINSAALGSYTRADQAGSTALGAGAVTTAANQVTLGGAGSSVRLGDLAASTAAQAGPTYAVTVDAQGTLGRQQVITTASLNRVQTELVSALAVTDQQFADLSGRVDLLGGRLDAMEKDARGGIAAAMALGGTMVVPDSSVSLSFNVATYRGQQGFSGALVARVSRKVYVSSGFAGSTAERSTGGRVGLAIGF</sequence>
<dbReference type="Gene3D" id="3.30.1300.30">
    <property type="entry name" value="GSPII I/J protein-like"/>
    <property type="match status" value="1"/>
</dbReference>
<evidence type="ECO:0000313" key="3">
    <source>
        <dbReference type="Proteomes" id="UP001595828"/>
    </source>
</evidence>
<accession>A0ABV8RKU7</accession>
<dbReference type="SUPFAM" id="SSF101967">
    <property type="entry name" value="Adhesin YadA, collagen-binding domain"/>
    <property type="match status" value="1"/>
</dbReference>
<dbReference type="CDD" id="cd12820">
    <property type="entry name" value="LbR_YadA-like"/>
    <property type="match status" value="1"/>
</dbReference>
<feature type="domain" description="Trimeric autotransporter adhesin YadA-like head" evidence="1">
    <location>
        <begin position="449"/>
        <end position="475"/>
    </location>
</feature>
<dbReference type="Proteomes" id="UP001595828">
    <property type="component" value="Unassembled WGS sequence"/>
</dbReference>
<dbReference type="InterPro" id="IPR008640">
    <property type="entry name" value="Adhesin_Head_dom"/>
</dbReference>
<dbReference type="Pfam" id="PF05658">
    <property type="entry name" value="YadA_head"/>
    <property type="match status" value="4"/>
</dbReference>
<evidence type="ECO:0000259" key="1">
    <source>
        <dbReference type="Pfam" id="PF05658"/>
    </source>
</evidence>
<organism evidence="2 3">
    <name type="scientific">Novosphingobium tardum</name>
    <dbReference type="NCBI Taxonomy" id="1538021"/>
    <lineage>
        <taxon>Bacteria</taxon>
        <taxon>Pseudomonadati</taxon>
        <taxon>Pseudomonadota</taxon>
        <taxon>Alphaproteobacteria</taxon>
        <taxon>Sphingomonadales</taxon>
        <taxon>Sphingomonadaceae</taxon>
        <taxon>Novosphingobium</taxon>
    </lineage>
</organism>
<gene>
    <name evidence="2" type="ORF">ACFO0A_02910</name>
</gene>
<comment type="caution">
    <text evidence="2">The sequence shown here is derived from an EMBL/GenBank/DDBJ whole genome shotgun (WGS) entry which is preliminary data.</text>
</comment>
<dbReference type="EMBL" id="JBHSDR010000003">
    <property type="protein sequence ID" value="MFC4294006.1"/>
    <property type="molecule type" value="Genomic_DNA"/>
</dbReference>
<protein>
    <recommendedName>
        <fullName evidence="1">Trimeric autotransporter adhesin YadA-like head domain-containing protein</fullName>
    </recommendedName>
</protein>